<name>S7W950_SPRLO</name>
<keyword evidence="1" id="KW-0472">Membrane</keyword>
<dbReference type="InParanoid" id="S7W950"/>
<keyword evidence="3" id="KW-1185">Reference proteome</keyword>
<proteinExistence type="predicted"/>
<evidence type="ECO:0000313" key="3">
    <source>
        <dbReference type="Proteomes" id="UP000014978"/>
    </source>
</evidence>
<feature type="non-terminal residue" evidence="2">
    <location>
        <position position="136"/>
    </location>
</feature>
<dbReference type="VEuPathDB" id="MicrosporidiaDB:SLOPH_500"/>
<gene>
    <name evidence="2" type="ORF">SLOPH_500</name>
</gene>
<dbReference type="Proteomes" id="UP000014978">
    <property type="component" value="Unassembled WGS sequence"/>
</dbReference>
<keyword evidence="1" id="KW-0812">Transmembrane</keyword>
<protein>
    <submittedName>
        <fullName evidence="2">Uncharacterized protein</fullName>
    </submittedName>
</protein>
<evidence type="ECO:0000313" key="2">
    <source>
        <dbReference type="EMBL" id="EPR78222.1"/>
    </source>
</evidence>
<organism evidence="2 3">
    <name type="scientific">Spraguea lophii (strain 42_110)</name>
    <name type="common">Microsporidian parasite</name>
    <dbReference type="NCBI Taxonomy" id="1358809"/>
    <lineage>
        <taxon>Eukaryota</taxon>
        <taxon>Fungi</taxon>
        <taxon>Fungi incertae sedis</taxon>
        <taxon>Microsporidia</taxon>
        <taxon>Spragueidae</taxon>
        <taxon>Spraguea</taxon>
    </lineage>
</organism>
<feature type="transmembrane region" description="Helical" evidence="1">
    <location>
        <begin position="6"/>
        <end position="35"/>
    </location>
</feature>
<comment type="caution">
    <text evidence="2">The sequence shown here is derived from an EMBL/GenBank/DDBJ whole genome shotgun (WGS) entry which is preliminary data.</text>
</comment>
<evidence type="ECO:0000256" key="1">
    <source>
        <dbReference type="SAM" id="Phobius"/>
    </source>
</evidence>
<keyword evidence="1" id="KW-1133">Transmembrane helix</keyword>
<dbReference type="AlphaFoldDB" id="S7W950"/>
<sequence>MYQNIYILFFILKIRNIPMLFFLYVIHIFSITFLIETYNRVYFVDLESMEKYSIDLLHLYHNQTKELEAKDPEQDKIVLNNNLSNMIHISKSKNNLDYFKCNVLKGYSNSKKENVVKKLRMVDGLTNTEERVDLDN</sequence>
<accession>S7W950</accession>
<dbReference type="HOGENOM" id="CLU_1880479_0_0_1"/>
<dbReference type="EMBL" id="ATCN01000933">
    <property type="protein sequence ID" value="EPR78222.1"/>
    <property type="molecule type" value="Genomic_DNA"/>
</dbReference>
<reference evidence="3" key="1">
    <citation type="journal article" date="2013" name="PLoS Genet.">
        <title>The genome of Spraguea lophii and the basis of host-microsporidian interactions.</title>
        <authorList>
            <person name="Campbell S.E."/>
            <person name="Williams T.A."/>
            <person name="Yousuf A."/>
            <person name="Soanes D.M."/>
            <person name="Paszkiewicz K.H."/>
            <person name="Williams B.A.P."/>
        </authorList>
    </citation>
    <scope>NUCLEOTIDE SEQUENCE [LARGE SCALE GENOMIC DNA]</scope>
    <source>
        <strain evidence="3">42_110</strain>
    </source>
</reference>